<feature type="domain" description="Phosphoribosylformylglycinamidine synthase linker" evidence="12">
    <location>
        <begin position="122"/>
        <end position="171"/>
    </location>
</feature>
<feature type="binding site" evidence="10">
    <location>
        <position position="675"/>
    </location>
    <ligand>
        <name>Mg(2+)</name>
        <dbReference type="ChEBI" id="CHEBI:18420"/>
    </ligand>
</feature>
<dbReference type="FunFam" id="3.40.50.880:FF:000055">
    <property type="entry name" value="Phosphoribosylformylglycinamidine synthase"/>
    <property type="match status" value="1"/>
</dbReference>
<evidence type="ECO:0000256" key="2">
    <source>
        <dbReference type="ARBA" id="ARBA00008608"/>
    </source>
</evidence>
<keyword evidence="16" id="KW-1185">Reference proteome</keyword>
<evidence type="ECO:0000256" key="1">
    <source>
        <dbReference type="ARBA" id="ARBA00004920"/>
    </source>
</evidence>
<gene>
    <name evidence="10 15" type="primary">purL</name>
    <name evidence="15" type="synonym">purI</name>
    <name evidence="15" type="ORF">ES711_01805</name>
</gene>
<feature type="active site" evidence="10">
    <location>
        <position position="1195"/>
    </location>
</feature>
<dbReference type="GO" id="GO:0046872">
    <property type="term" value="F:metal ion binding"/>
    <property type="evidence" value="ECO:0007669"/>
    <property type="project" value="UniProtKB-KW"/>
</dbReference>
<accession>A0A5C7AQH3</accession>
<comment type="pathway">
    <text evidence="1 10">Purine metabolism; IMP biosynthesis via de novo pathway; 5-amino-1-(5-phospho-D-ribosyl)imidazole from N(2)-formyl-N(1)-(5-phospho-D-ribosyl)glycinamide: step 1/2.</text>
</comment>
<comment type="caution">
    <text evidence="15">The sequence shown here is derived from an EMBL/GenBank/DDBJ whole genome shotgun (WGS) entry which is preliminary data.</text>
</comment>
<feature type="domain" description="FGAR-AT PurM N-terminal-like" evidence="14">
    <location>
        <begin position="606"/>
        <end position="759"/>
    </location>
</feature>
<dbReference type="InterPro" id="IPR029062">
    <property type="entry name" value="Class_I_gatase-like"/>
</dbReference>
<reference evidence="15 16" key="1">
    <citation type="submission" date="2019-08" db="EMBL/GenBank/DDBJ databases">
        <title>Genome sequence of Gelidibacter salicanalis IC162T.</title>
        <authorList>
            <person name="Bowman J.P."/>
        </authorList>
    </citation>
    <scope>NUCLEOTIDE SEQUENCE [LARGE SCALE GENOMIC DNA]</scope>
    <source>
        <strain evidence="15 16">IC162</strain>
    </source>
</reference>
<dbReference type="Proteomes" id="UP000321734">
    <property type="component" value="Unassembled WGS sequence"/>
</dbReference>
<dbReference type="SUPFAM" id="SSF109736">
    <property type="entry name" value="FGAM synthase PurL, linker domain"/>
    <property type="match status" value="1"/>
</dbReference>
<dbReference type="InterPro" id="IPR055181">
    <property type="entry name" value="FGAR-AT_PurM_N-like"/>
</dbReference>
<comment type="similarity">
    <text evidence="2 10">In the N-terminal section; belongs to the FGAMS family.</text>
</comment>
<dbReference type="PANTHER" id="PTHR10099:SF1">
    <property type="entry name" value="PHOSPHORIBOSYLFORMYLGLYCINAMIDINE SYNTHASE"/>
    <property type="match status" value="1"/>
</dbReference>
<dbReference type="SUPFAM" id="SSF52317">
    <property type="entry name" value="Class I glutamine amidotransferase-like"/>
    <property type="match status" value="1"/>
</dbReference>
<feature type="domain" description="PurM-like C-terminal" evidence="11">
    <location>
        <begin position="791"/>
        <end position="912"/>
    </location>
</feature>
<dbReference type="RefSeq" id="WP_146889105.1">
    <property type="nucleotide sequence ID" value="NZ_VORX01000001.1"/>
</dbReference>
<sequence>MIHFFGNASSKLFAVQTTKELDPETIAKLVWLFGNQPQIEQASLDAFFVGPRAAMITPWSTNAVEITQNMGISDIIRIEEFQAVAEDFKDYDPMISEKYQGLNQDSFTIHIHPEAILEIDDIAAYNQKEGLALNDEEIEYLEGVSNKIGRKLTDSEVFGFSQVNSEHCRHKIFNGTFMIDGEEKEHSLFKMIRETSNKNPNSIVSAYKDNVAFIKGPTVEQFAPKTADKPDFYHTTDYESVISLKAETHNFPTTVEPFNGAATGSGGEIRDRLAGGKGSLPLAGTAVYMTSYSRLEDERPWEQKMDARPWLYQTPMDILIKASNGASDFGNKFGQPLICGSVLTFEHDENLEVDSNQAQGSPRKLGYDKVIMQAGGVGYGKADQALKDTPKMGDKVVILGGENYRIGMGGAAVSSADTGEFSTGITLNAVQRSNPEMQKRAANAVRGMVESEENFIVSIHDHGAGGHLNCLSELVEDTGGLIDLDKLPVGDPTLSAKEIIGNESQERMGLVIAEKHVETLQKIADRERSPMYTVGDVTGNNRFTFESKTTGEKPMDLEMVDMFGSSPKTVMTDTTITRNYETVSYNTDKFSHYLNQLLQLEAVACKDWLTNKVDRCVGGKVAKQQCAGPLQLPLNNVAVMALDYKGKEGVATAIGHSPIAGLIDPVAGSRNGITEALTNIIWAPLKDGLQSVSLSANWMWPCKNEGEDARLYEAVKAVSEFSIDLGINVPTGKDSLSMKQKYPNEEVISPGTVIISAAANCNDITNVVEPVFRRDAGPIYYINISQDSFKLGGSSFAQIMNKIGDDAPLVQSATYVKTVFNTIQDLIKTNQIVAGHDVASGGLITTLLELCFADNNLGAKLDLTTIGEEDSFKLLFAENSGIVFQTIDASVEEHLTQANIEFFKMGSVVESDTLNIINGTEVYNLNISKLRDTWFKTSFLLDQKQTANGLAQDRFDNYKDQPLHFKFPEHFTGLLETAKGLENRPKAAILREKGSNSEREMANAMYLAGFDVKDVHMTDLISGRETLEDIQFLGAVGGFSNSDVLGSAKGWAGAIKYNEKANKVIKDFFKREDTLTVGICNGAQLWMELELVNPEHEPHGKLTYNCSNKHESGFTSVDIQKNNSVMLSTLEGSKLGVWISHGEGKFKLPLSEDNYQIVAKYGYEGYPANPNGSDFNTAMMCDKTGRHLVTMPHIERSIFQWNWAHYPEARKDEVSPWLEAFVNARKWIENR</sequence>
<evidence type="ECO:0000256" key="10">
    <source>
        <dbReference type="HAMAP-Rule" id="MF_00419"/>
    </source>
</evidence>
<dbReference type="InterPro" id="IPR040707">
    <property type="entry name" value="FGAR-AT_N"/>
</dbReference>
<dbReference type="PROSITE" id="PS51273">
    <property type="entry name" value="GATASE_TYPE_1"/>
    <property type="match status" value="1"/>
</dbReference>
<evidence type="ECO:0000259" key="12">
    <source>
        <dbReference type="Pfam" id="PF18072"/>
    </source>
</evidence>
<protein>
    <recommendedName>
        <fullName evidence="10">Phosphoribosylformylglycinamidine synthase</fullName>
        <shortName evidence="10">FGAM synthase</shortName>
        <shortName evidence="10">FGAMS</shortName>
        <ecNumber evidence="10">6.3.5.3</ecNumber>
    </recommendedName>
    <alternativeName>
        <fullName evidence="10">Formylglycinamide ribonucleotide amidotransferase</fullName>
        <shortName evidence="10">FGAR amidotransferase</shortName>
        <shortName evidence="10">FGAR-AT</shortName>
    </alternativeName>
</protein>
<dbReference type="Pfam" id="PF02769">
    <property type="entry name" value="AIRS_C"/>
    <property type="match status" value="2"/>
</dbReference>
<dbReference type="InterPro" id="IPR036921">
    <property type="entry name" value="PurM-like_N_sf"/>
</dbReference>
<comment type="subcellular location">
    <subcellularLocation>
        <location evidence="10">Cytoplasm</location>
    </subcellularLocation>
</comment>
<feature type="active site" evidence="10">
    <location>
        <position position="1193"/>
    </location>
</feature>
<evidence type="ECO:0000256" key="3">
    <source>
        <dbReference type="ARBA" id="ARBA00022598"/>
    </source>
</evidence>
<keyword evidence="4 10" id="KW-0479">Metal-binding</keyword>
<feature type="binding site" evidence="10">
    <location>
        <begin position="260"/>
        <end position="271"/>
    </location>
    <ligand>
        <name>ATP</name>
        <dbReference type="ChEBI" id="CHEBI:30616"/>
    </ligand>
</feature>
<feature type="domain" description="PurM-like C-terminal" evidence="11">
    <location>
        <begin position="393"/>
        <end position="545"/>
    </location>
</feature>
<dbReference type="SUPFAM" id="SSF56042">
    <property type="entry name" value="PurM C-terminal domain-like"/>
    <property type="match status" value="2"/>
</dbReference>
<evidence type="ECO:0000256" key="7">
    <source>
        <dbReference type="ARBA" id="ARBA00022840"/>
    </source>
</evidence>
<dbReference type="Pfam" id="PF13507">
    <property type="entry name" value="GATase_5"/>
    <property type="match status" value="1"/>
</dbReference>
<dbReference type="Gene3D" id="1.10.8.750">
    <property type="entry name" value="Phosphoribosylformylglycinamidine synthase, linker domain"/>
    <property type="match status" value="1"/>
</dbReference>
<keyword evidence="3 10" id="KW-0436">Ligase</keyword>
<keyword evidence="10" id="KW-0963">Cytoplasm</keyword>
<comment type="function">
    <text evidence="10">Phosphoribosylformylglycinamidine synthase involved in the purines biosynthetic pathway. Catalyzes the ATP-dependent conversion of formylglycinamide ribonucleotide (FGAR) and glutamine to yield formylglycinamidine ribonucleotide (FGAM) and glutamate.</text>
</comment>
<keyword evidence="9 10" id="KW-0315">Glutamine amidotransferase</keyword>
<dbReference type="SMART" id="SM01211">
    <property type="entry name" value="GATase_5"/>
    <property type="match status" value="1"/>
</dbReference>
<dbReference type="Gene3D" id="3.40.50.880">
    <property type="match status" value="1"/>
</dbReference>
<dbReference type="SUPFAM" id="SSF55326">
    <property type="entry name" value="PurM N-terminal domain-like"/>
    <property type="match status" value="2"/>
</dbReference>
<feature type="binding site" evidence="10">
    <location>
        <position position="679"/>
    </location>
    <ligand>
        <name>Mg(2+)</name>
        <dbReference type="ChEBI" id="CHEBI:18420"/>
    </ligand>
</feature>
<evidence type="ECO:0000256" key="5">
    <source>
        <dbReference type="ARBA" id="ARBA00022741"/>
    </source>
</evidence>
<keyword evidence="8 10" id="KW-0460">Magnesium</keyword>
<dbReference type="Pfam" id="PF22689">
    <property type="entry name" value="FGAR-AT_PurM_N-like"/>
    <property type="match status" value="1"/>
</dbReference>
<name>A0A5C7AQH3_9FLAO</name>
<evidence type="ECO:0000313" key="16">
    <source>
        <dbReference type="Proteomes" id="UP000321734"/>
    </source>
</evidence>
<organism evidence="15 16">
    <name type="scientific">Gelidibacter salicanalis</name>
    <dbReference type="NCBI Taxonomy" id="291193"/>
    <lineage>
        <taxon>Bacteria</taxon>
        <taxon>Pseudomonadati</taxon>
        <taxon>Bacteroidota</taxon>
        <taxon>Flavobacteriia</taxon>
        <taxon>Flavobacteriales</taxon>
        <taxon>Flavobacteriaceae</taxon>
        <taxon>Gelidibacter</taxon>
    </lineage>
</organism>
<comment type="catalytic activity">
    <reaction evidence="10">
        <text>N(2)-formyl-N(1)-(5-phospho-beta-D-ribosyl)glycinamide + L-glutamine + ATP + H2O = 2-formamido-N(1)-(5-O-phospho-beta-D-ribosyl)acetamidine + L-glutamate + ADP + phosphate + H(+)</text>
        <dbReference type="Rhea" id="RHEA:17129"/>
        <dbReference type="ChEBI" id="CHEBI:15377"/>
        <dbReference type="ChEBI" id="CHEBI:15378"/>
        <dbReference type="ChEBI" id="CHEBI:29985"/>
        <dbReference type="ChEBI" id="CHEBI:30616"/>
        <dbReference type="ChEBI" id="CHEBI:43474"/>
        <dbReference type="ChEBI" id="CHEBI:58359"/>
        <dbReference type="ChEBI" id="CHEBI:147286"/>
        <dbReference type="ChEBI" id="CHEBI:147287"/>
        <dbReference type="ChEBI" id="CHEBI:456216"/>
        <dbReference type="EC" id="6.3.5.3"/>
    </reaction>
</comment>
<dbReference type="GO" id="GO:0005737">
    <property type="term" value="C:cytoplasm"/>
    <property type="evidence" value="ECO:0007669"/>
    <property type="project" value="UniProtKB-SubCell"/>
</dbReference>
<dbReference type="Pfam" id="PF18072">
    <property type="entry name" value="FGAR-AT_linker"/>
    <property type="match status" value="1"/>
</dbReference>
<dbReference type="InterPro" id="IPR041609">
    <property type="entry name" value="PurL_linker"/>
</dbReference>
<keyword evidence="6 10" id="KW-0658">Purine biosynthesis</keyword>
<dbReference type="InterPro" id="IPR036676">
    <property type="entry name" value="PurM-like_C_sf"/>
</dbReference>
<dbReference type="InterPro" id="IPR036604">
    <property type="entry name" value="PurS-like_sf"/>
</dbReference>
<keyword evidence="7 10" id="KW-0067">ATP-binding</keyword>
<keyword evidence="5 10" id="KW-0547">Nucleotide-binding</keyword>
<dbReference type="Gene3D" id="3.30.1330.10">
    <property type="entry name" value="PurM-like, N-terminal domain"/>
    <property type="match status" value="2"/>
</dbReference>
<feature type="active site" description="Nucleophile" evidence="10">
    <location>
        <position position="1080"/>
    </location>
</feature>
<dbReference type="NCBIfam" id="NF003672">
    <property type="entry name" value="PRK05297.1"/>
    <property type="match status" value="1"/>
</dbReference>
<dbReference type="GO" id="GO:0005524">
    <property type="term" value="F:ATP binding"/>
    <property type="evidence" value="ECO:0007669"/>
    <property type="project" value="UniProtKB-UniRule"/>
</dbReference>
<proteinExistence type="inferred from homology"/>
<comment type="subunit">
    <text evidence="10">Monomer.</text>
</comment>
<dbReference type="GO" id="GO:0006189">
    <property type="term" value="P:'de novo' IMP biosynthetic process"/>
    <property type="evidence" value="ECO:0007669"/>
    <property type="project" value="UniProtKB-UniRule"/>
</dbReference>
<dbReference type="EC" id="6.3.5.3" evidence="10"/>
<dbReference type="UniPathway" id="UPA00074">
    <property type="reaction ID" value="UER00128"/>
</dbReference>
<dbReference type="CDD" id="cd02204">
    <property type="entry name" value="PurL_repeat2"/>
    <property type="match status" value="1"/>
</dbReference>
<dbReference type="Gene3D" id="3.90.650.10">
    <property type="entry name" value="PurM-like C-terminal domain"/>
    <property type="match status" value="2"/>
</dbReference>
<dbReference type="InterPro" id="IPR010073">
    <property type="entry name" value="PurL_large"/>
</dbReference>
<evidence type="ECO:0000259" key="11">
    <source>
        <dbReference type="Pfam" id="PF02769"/>
    </source>
</evidence>
<evidence type="ECO:0000256" key="8">
    <source>
        <dbReference type="ARBA" id="ARBA00022842"/>
    </source>
</evidence>
<evidence type="ECO:0000259" key="14">
    <source>
        <dbReference type="Pfam" id="PF22689"/>
    </source>
</evidence>
<evidence type="ECO:0000256" key="9">
    <source>
        <dbReference type="ARBA" id="ARBA00022962"/>
    </source>
</evidence>
<evidence type="ECO:0000259" key="13">
    <source>
        <dbReference type="Pfam" id="PF18076"/>
    </source>
</evidence>
<evidence type="ECO:0000256" key="4">
    <source>
        <dbReference type="ARBA" id="ARBA00022723"/>
    </source>
</evidence>
<evidence type="ECO:0000256" key="6">
    <source>
        <dbReference type="ARBA" id="ARBA00022755"/>
    </source>
</evidence>
<dbReference type="GO" id="GO:0004642">
    <property type="term" value="F:phosphoribosylformylglycinamidine synthase activity"/>
    <property type="evidence" value="ECO:0007669"/>
    <property type="project" value="UniProtKB-UniRule"/>
</dbReference>
<dbReference type="SUPFAM" id="SSF82697">
    <property type="entry name" value="PurS-like"/>
    <property type="match status" value="1"/>
</dbReference>
<comment type="caution">
    <text evidence="10">Lacks conserved residue(s) required for the propagation of feature annotation.</text>
</comment>
<dbReference type="InterPro" id="IPR010918">
    <property type="entry name" value="PurM-like_C_dom"/>
</dbReference>
<dbReference type="EMBL" id="VORX01000001">
    <property type="protein sequence ID" value="TXE10667.1"/>
    <property type="molecule type" value="Genomic_DNA"/>
</dbReference>
<feature type="domain" description="Phosphoribosylformylglycinamidine synthase N-terminal" evidence="13">
    <location>
        <begin position="12"/>
        <end position="94"/>
    </location>
</feature>
<dbReference type="OrthoDB" id="9804441at2"/>
<dbReference type="AlphaFoldDB" id="A0A5C7AQH3"/>
<dbReference type="Pfam" id="PF18076">
    <property type="entry name" value="FGAR-AT_N"/>
    <property type="match status" value="1"/>
</dbReference>
<dbReference type="HAMAP" id="MF_00419">
    <property type="entry name" value="PurL_1"/>
    <property type="match status" value="1"/>
</dbReference>
<feature type="binding site" evidence="10">
    <location>
        <position position="837"/>
    </location>
    <ligand>
        <name>Mg(2+)</name>
        <dbReference type="ChEBI" id="CHEBI:18420"/>
    </ligand>
</feature>
<evidence type="ECO:0000313" key="15">
    <source>
        <dbReference type="EMBL" id="TXE10667.1"/>
    </source>
</evidence>
<dbReference type="PANTHER" id="PTHR10099">
    <property type="entry name" value="PHOSPHORIBOSYLFORMYLGLYCINAMIDINE SYNTHASE"/>
    <property type="match status" value="1"/>
</dbReference>